<dbReference type="RefSeq" id="WP_252855656.1">
    <property type="nucleotide sequence ID" value="NZ_JAMXLR010000092.1"/>
</dbReference>
<evidence type="ECO:0000313" key="2">
    <source>
        <dbReference type="Proteomes" id="UP001155241"/>
    </source>
</evidence>
<name>A0A9X2JJ68_9BACT</name>
<organism evidence="1 2">
    <name type="scientific">Aeoliella straminimaris</name>
    <dbReference type="NCBI Taxonomy" id="2954799"/>
    <lineage>
        <taxon>Bacteria</taxon>
        <taxon>Pseudomonadati</taxon>
        <taxon>Planctomycetota</taxon>
        <taxon>Planctomycetia</taxon>
        <taxon>Pirellulales</taxon>
        <taxon>Lacipirellulaceae</taxon>
        <taxon>Aeoliella</taxon>
    </lineage>
</organism>
<sequence length="275" mass="30791">MDTPRRYRVRSLLIAAAVLSLLLGAWRWYCFGKLHHQSFDLGDQYELRIYRSVQSFSGGSYKQLYYSIYRDGQKVVPPTIFARWHQYPFTARFDLVHSADGSMAILCEKCSRVSLSDSDLNGKSLSTCLVSYCGLLTLRSDPATTSDSRQIESLPVEKAVEQVAHWNDGDIAPLLNRVESVDVKGTALSAATAKKLTALPGLGRVGFSALAQPISKQTLWVLLSLPAIKSIYLNDATLKAIQPELVLEMKRAFPAAKVYYYDIADDWTRDLLEEN</sequence>
<comment type="caution">
    <text evidence="1">The sequence shown here is derived from an EMBL/GenBank/DDBJ whole genome shotgun (WGS) entry which is preliminary data.</text>
</comment>
<dbReference type="AlphaFoldDB" id="A0A9X2JJ68"/>
<keyword evidence="2" id="KW-1185">Reference proteome</keyword>
<evidence type="ECO:0000313" key="1">
    <source>
        <dbReference type="EMBL" id="MCO6047546.1"/>
    </source>
</evidence>
<protein>
    <submittedName>
        <fullName evidence="1">Uncharacterized protein</fullName>
    </submittedName>
</protein>
<proteinExistence type="predicted"/>
<accession>A0A9X2JJ68</accession>
<reference evidence="1" key="1">
    <citation type="submission" date="2022-06" db="EMBL/GenBank/DDBJ databases">
        <title>Aeoliella straminimaris, a novel planctomycete from sediments.</title>
        <authorList>
            <person name="Vitorino I.R."/>
            <person name="Lage O.M."/>
        </authorList>
    </citation>
    <scope>NUCLEOTIDE SEQUENCE</scope>
    <source>
        <strain evidence="1">ICT_H6.2</strain>
    </source>
</reference>
<gene>
    <name evidence="1" type="ORF">NG895_26885</name>
</gene>
<dbReference type="Proteomes" id="UP001155241">
    <property type="component" value="Unassembled WGS sequence"/>
</dbReference>
<dbReference type="EMBL" id="JAMXLR010000092">
    <property type="protein sequence ID" value="MCO6047546.1"/>
    <property type="molecule type" value="Genomic_DNA"/>
</dbReference>